<evidence type="ECO:0000256" key="8">
    <source>
        <dbReference type="RuleBase" id="RU000461"/>
    </source>
</evidence>
<keyword evidence="7 8" id="KW-0349">Heme</keyword>
<sequence length="517" mass="59043">MAGILTKLHDVFQDITTDDIKEFCKDNVNVRTCLIFGVCVGVWWLMRKPRGIPPGPRFTLPILGDLLSLDGGDGDVRIAPRKLRKQYGDIFSVYFGPRLFIFINGYDLIKEALVKRADVFSSRPSMFMNDILTQKRGIIFTSGQQWKDQRKFALETLREFGFGKTILEDKINEEIGYFVEIIENQKGSQFDMSRLTQASISNVIASLVYGQRFDYEDLIFKEYLEKIEENFTAVGSTVVMNVLPILRFLPGDLFKFKRTIRNVVAIETKLVEASIKDHLKNYDENNTNDYISTYIKEMKRVEKAGEESYINRENLTKCIGDLFVAGTETTSTTILWTILYLLHHPSVQARCYKEIQDVVGSGRLPSMKDGSSMPYTQAVLQEVLRIANIVIIGVPHTVDEDTIFHGYHIPKGTVVITNLDSVLLDDKIWGDADVFRPERFLDGNGQLVKKEEFIPFSLGRRTCLGESLAKMELFLFMTTLIQRFEFKPVDPENLPTLNGVFGITHMPSKYEVRAVPR</sequence>
<dbReference type="FunFam" id="1.10.630.10:FF:000004">
    <property type="entry name" value="cytochrome P450 2D15 isoform X1"/>
    <property type="match status" value="1"/>
</dbReference>
<dbReference type="InterPro" id="IPR008069">
    <property type="entry name" value="Cyt_P450_E_grp-I_CYP2D-like"/>
</dbReference>
<evidence type="ECO:0000313" key="9">
    <source>
        <dbReference type="EMBL" id="KAK6169257.1"/>
    </source>
</evidence>
<dbReference type="PRINTS" id="PR00385">
    <property type="entry name" value="P450"/>
</dbReference>
<dbReference type="PRINTS" id="PR00463">
    <property type="entry name" value="EP450I"/>
</dbReference>
<keyword evidence="10" id="KW-1185">Reference proteome</keyword>
<dbReference type="GO" id="GO:0020037">
    <property type="term" value="F:heme binding"/>
    <property type="evidence" value="ECO:0007669"/>
    <property type="project" value="InterPro"/>
</dbReference>
<feature type="binding site" description="axial binding residue" evidence="7">
    <location>
        <position position="463"/>
    </location>
    <ligand>
        <name>heme</name>
        <dbReference type="ChEBI" id="CHEBI:30413"/>
    </ligand>
    <ligandPart>
        <name>Fe</name>
        <dbReference type="ChEBI" id="CHEBI:18248"/>
    </ligandPart>
</feature>
<dbReference type="PRINTS" id="PR01686">
    <property type="entry name" value="EP450ICYP2D"/>
</dbReference>
<dbReference type="Proteomes" id="UP001347796">
    <property type="component" value="Unassembled WGS sequence"/>
</dbReference>
<dbReference type="InterPro" id="IPR050182">
    <property type="entry name" value="Cytochrome_P450_fam2"/>
</dbReference>
<keyword evidence="4 8" id="KW-0560">Oxidoreductase</keyword>
<dbReference type="GO" id="GO:0008395">
    <property type="term" value="F:steroid hydroxylase activity"/>
    <property type="evidence" value="ECO:0007669"/>
    <property type="project" value="TreeGrafter"/>
</dbReference>
<keyword evidence="8" id="KW-0503">Monooxygenase</keyword>
<organism evidence="9 10">
    <name type="scientific">Patella caerulea</name>
    <name type="common">Rayed Mediterranean limpet</name>
    <dbReference type="NCBI Taxonomy" id="87958"/>
    <lineage>
        <taxon>Eukaryota</taxon>
        <taxon>Metazoa</taxon>
        <taxon>Spiralia</taxon>
        <taxon>Lophotrochozoa</taxon>
        <taxon>Mollusca</taxon>
        <taxon>Gastropoda</taxon>
        <taxon>Patellogastropoda</taxon>
        <taxon>Patelloidea</taxon>
        <taxon>Patellidae</taxon>
        <taxon>Patella</taxon>
    </lineage>
</organism>
<dbReference type="InterPro" id="IPR001128">
    <property type="entry name" value="Cyt_P450"/>
</dbReference>
<evidence type="ECO:0008006" key="11">
    <source>
        <dbReference type="Google" id="ProtNLM"/>
    </source>
</evidence>
<dbReference type="GO" id="GO:0005506">
    <property type="term" value="F:iron ion binding"/>
    <property type="evidence" value="ECO:0007669"/>
    <property type="project" value="InterPro"/>
</dbReference>
<dbReference type="PANTHER" id="PTHR24300">
    <property type="entry name" value="CYTOCHROME P450 508A4-RELATED"/>
    <property type="match status" value="1"/>
</dbReference>
<dbReference type="SUPFAM" id="SSF48264">
    <property type="entry name" value="Cytochrome P450"/>
    <property type="match status" value="1"/>
</dbReference>
<comment type="subcellular location">
    <subcellularLocation>
        <location evidence="1">Membrane</location>
    </subcellularLocation>
</comment>
<dbReference type="GO" id="GO:0006805">
    <property type="term" value="P:xenobiotic metabolic process"/>
    <property type="evidence" value="ECO:0007669"/>
    <property type="project" value="TreeGrafter"/>
</dbReference>
<reference evidence="9 10" key="1">
    <citation type="submission" date="2024-01" db="EMBL/GenBank/DDBJ databases">
        <title>The genome of the rayed Mediterranean limpet Patella caerulea (Linnaeus, 1758).</title>
        <authorList>
            <person name="Anh-Thu Weber A."/>
            <person name="Halstead-Nussloch G."/>
        </authorList>
    </citation>
    <scope>NUCLEOTIDE SEQUENCE [LARGE SCALE GENOMIC DNA]</scope>
    <source>
        <strain evidence="9">AATW-2023a</strain>
        <tissue evidence="9">Whole specimen</tissue>
    </source>
</reference>
<dbReference type="GO" id="GO:0006082">
    <property type="term" value="P:organic acid metabolic process"/>
    <property type="evidence" value="ECO:0007669"/>
    <property type="project" value="TreeGrafter"/>
</dbReference>
<keyword evidence="5 7" id="KW-0408">Iron</keyword>
<evidence type="ECO:0000256" key="5">
    <source>
        <dbReference type="ARBA" id="ARBA00023004"/>
    </source>
</evidence>
<keyword evidence="6" id="KW-0472">Membrane</keyword>
<name>A0AAN8G2M3_PATCE</name>
<dbReference type="PANTHER" id="PTHR24300:SF403">
    <property type="entry name" value="CYTOCHROME P450 306A1"/>
    <property type="match status" value="1"/>
</dbReference>
<evidence type="ECO:0000256" key="4">
    <source>
        <dbReference type="ARBA" id="ARBA00023002"/>
    </source>
</evidence>
<gene>
    <name evidence="9" type="ORF">SNE40_020340</name>
</gene>
<evidence type="ECO:0000256" key="2">
    <source>
        <dbReference type="ARBA" id="ARBA00010617"/>
    </source>
</evidence>
<dbReference type="InterPro" id="IPR002401">
    <property type="entry name" value="Cyt_P450_E_grp-I"/>
</dbReference>
<comment type="caution">
    <text evidence="9">The sequence shown here is derived from an EMBL/GenBank/DDBJ whole genome shotgun (WGS) entry which is preliminary data.</text>
</comment>
<dbReference type="AlphaFoldDB" id="A0AAN8G2M3"/>
<evidence type="ECO:0000313" key="10">
    <source>
        <dbReference type="Proteomes" id="UP001347796"/>
    </source>
</evidence>
<dbReference type="GO" id="GO:0005737">
    <property type="term" value="C:cytoplasm"/>
    <property type="evidence" value="ECO:0007669"/>
    <property type="project" value="TreeGrafter"/>
</dbReference>
<dbReference type="Pfam" id="PF00067">
    <property type="entry name" value="p450"/>
    <property type="match status" value="1"/>
</dbReference>
<protein>
    <recommendedName>
        <fullName evidence="11">Cytochrome P450</fullName>
    </recommendedName>
</protein>
<dbReference type="InterPro" id="IPR017972">
    <property type="entry name" value="Cyt_P450_CS"/>
</dbReference>
<dbReference type="Gene3D" id="1.10.630.10">
    <property type="entry name" value="Cytochrome P450"/>
    <property type="match status" value="1"/>
</dbReference>
<evidence type="ECO:0000256" key="3">
    <source>
        <dbReference type="ARBA" id="ARBA00022723"/>
    </source>
</evidence>
<dbReference type="GO" id="GO:0016712">
    <property type="term" value="F:oxidoreductase activity, acting on paired donors, with incorporation or reduction of molecular oxygen, reduced flavin or flavoprotein as one donor, and incorporation of one atom of oxygen"/>
    <property type="evidence" value="ECO:0007669"/>
    <property type="project" value="InterPro"/>
</dbReference>
<evidence type="ECO:0000256" key="7">
    <source>
        <dbReference type="PIRSR" id="PIRSR602401-1"/>
    </source>
</evidence>
<dbReference type="InterPro" id="IPR036396">
    <property type="entry name" value="Cyt_P450_sf"/>
</dbReference>
<keyword evidence="3 7" id="KW-0479">Metal-binding</keyword>
<evidence type="ECO:0000256" key="6">
    <source>
        <dbReference type="ARBA" id="ARBA00023136"/>
    </source>
</evidence>
<proteinExistence type="inferred from homology"/>
<dbReference type="EMBL" id="JAZGQO010000015">
    <property type="protein sequence ID" value="KAK6169257.1"/>
    <property type="molecule type" value="Genomic_DNA"/>
</dbReference>
<comment type="similarity">
    <text evidence="2 8">Belongs to the cytochrome P450 family.</text>
</comment>
<evidence type="ECO:0000256" key="1">
    <source>
        <dbReference type="ARBA" id="ARBA00004370"/>
    </source>
</evidence>
<dbReference type="GO" id="GO:0016020">
    <property type="term" value="C:membrane"/>
    <property type="evidence" value="ECO:0007669"/>
    <property type="project" value="UniProtKB-SubCell"/>
</dbReference>
<accession>A0AAN8G2M3</accession>
<comment type="cofactor">
    <cofactor evidence="7">
        <name>heme</name>
        <dbReference type="ChEBI" id="CHEBI:30413"/>
    </cofactor>
</comment>
<dbReference type="PROSITE" id="PS00086">
    <property type="entry name" value="CYTOCHROME_P450"/>
    <property type="match status" value="1"/>
</dbReference>